<evidence type="ECO:0000313" key="4">
    <source>
        <dbReference type="RefSeq" id="XP_019780397.1"/>
    </source>
</evidence>
<evidence type="ECO:0000313" key="3">
    <source>
        <dbReference type="Proteomes" id="UP000245320"/>
    </source>
</evidence>
<dbReference type="InterPro" id="IPR002350">
    <property type="entry name" value="Kazal_dom"/>
</dbReference>
<keyword evidence="3" id="KW-1185">Reference proteome</keyword>
<dbReference type="Proteomes" id="UP000245320">
    <property type="component" value="Chromosome 3"/>
</dbReference>
<evidence type="ECO:0000256" key="1">
    <source>
        <dbReference type="SAM" id="SignalP"/>
    </source>
</evidence>
<dbReference type="OrthoDB" id="126772at2759"/>
<dbReference type="PANTHER" id="PTHR21312">
    <property type="entry name" value="SERINE PROTEASE INHIBITOR"/>
    <property type="match status" value="1"/>
</dbReference>
<name>A0A2U4AHD9_TURTR</name>
<reference evidence="4" key="1">
    <citation type="submission" date="2025-08" db="UniProtKB">
        <authorList>
            <consortium name="RefSeq"/>
        </authorList>
    </citation>
    <scope>IDENTIFICATION</scope>
    <source>
        <tissue evidence="4">Spleen</tissue>
    </source>
</reference>
<dbReference type="PROSITE" id="PS00282">
    <property type="entry name" value="KAZAL_1"/>
    <property type="match status" value="1"/>
</dbReference>
<dbReference type="RefSeq" id="XP_019780397.1">
    <property type="nucleotide sequence ID" value="XM_019924838.1"/>
</dbReference>
<dbReference type="PROSITE" id="PS51465">
    <property type="entry name" value="KAZAL_2"/>
    <property type="match status" value="1"/>
</dbReference>
<dbReference type="SUPFAM" id="SSF100895">
    <property type="entry name" value="Kazal-type serine protease inhibitors"/>
    <property type="match status" value="1"/>
</dbReference>
<feature type="domain" description="Kazal-like" evidence="2">
    <location>
        <begin position="69"/>
        <end position="130"/>
    </location>
</feature>
<dbReference type="Gene3D" id="3.30.60.30">
    <property type="match status" value="1"/>
</dbReference>
<organism evidence="3 4">
    <name type="scientific">Tursiops truncatus</name>
    <name type="common">Atlantic bottle-nosed dolphin</name>
    <name type="synonym">Delphinus truncatus</name>
    <dbReference type="NCBI Taxonomy" id="9739"/>
    <lineage>
        <taxon>Eukaryota</taxon>
        <taxon>Metazoa</taxon>
        <taxon>Chordata</taxon>
        <taxon>Craniata</taxon>
        <taxon>Vertebrata</taxon>
        <taxon>Euteleostomi</taxon>
        <taxon>Mammalia</taxon>
        <taxon>Eutheria</taxon>
        <taxon>Laurasiatheria</taxon>
        <taxon>Artiodactyla</taxon>
        <taxon>Whippomorpha</taxon>
        <taxon>Cetacea</taxon>
        <taxon>Odontoceti</taxon>
        <taxon>Delphinidae</taxon>
        <taxon>Tursiops</taxon>
    </lineage>
</organism>
<keyword evidence="4" id="KW-0722">Serine protease inhibitor</keyword>
<feature type="signal peptide" evidence="1">
    <location>
        <begin position="1"/>
        <end position="18"/>
    </location>
</feature>
<keyword evidence="4" id="KW-0646">Protease inhibitor</keyword>
<feature type="chain" id="PRO_5015644986" evidence="1">
    <location>
        <begin position="19"/>
        <end position="130"/>
    </location>
</feature>
<proteinExistence type="predicted"/>
<dbReference type="InterPro" id="IPR036058">
    <property type="entry name" value="Kazal_dom_sf"/>
</dbReference>
<dbReference type="PANTHER" id="PTHR21312:SF36">
    <property type="entry name" value="SERINE PROTEASE INHIBITOR KAZAL-TYPE 13"/>
    <property type="match status" value="1"/>
</dbReference>
<dbReference type="SMART" id="SM00280">
    <property type="entry name" value="KAZAL"/>
    <property type="match status" value="1"/>
</dbReference>
<protein>
    <submittedName>
        <fullName evidence="4">Serine protease inhibitor Kazal-type 13</fullName>
    </submittedName>
</protein>
<accession>A0A2U4AHD9</accession>
<dbReference type="InParanoid" id="A0A2U4AHD9"/>
<keyword evidence="1" id="KW-0732">Signal</keyword>
<sequence>MAAFPCMTIFFLVSSTLAQIVFSDPGPFEVCSYSVTSVSEIKLHGELFLLTYCVCTLFAEIFKPHDYSKWPMPPCKMYYPLDPLYDANCPEVTAYVCATNGHTYKNECLLCVDQWEFGPYIEFDKYRKCD</sequence>
<dbReference type="GO" id="GO:0004867">
    <property type="term" value="F:serine-type endopeptidase inhibitor activity"/>
    <property type="evidence" value="ECO:0007669"/>
    <property type="project" value="UniProtKB-KW"/>
</dbReference>
<gene>
    <name evidence="4" type="primary">SPINK13</name>
</gene>
<evidence type="ECO:0000259" key="2">
    <source>
        <dbReference type="PROSITE" id="PS51465"/>
    </source>
</evidence>
<dbReference type="AlphaFoldDB" id="A0A2U4AHD9"/>
<dbReference type="Pfam" id="PF00050">
    <property type="entry name" value="Kazal_1"/>
    <property type="match status" value="1"/>
</dbReference>
<dbReference type="GeneID" id="101338480"/>
<dbReference type="CDD" id="cd00104">
    <property type="entry name" value="KAZAL_FS"/>
    <property type="match status" value="1"/>
</dbReference>
<dbReference type="CTD" id="153218"/>